<evidence type="ECO:0000313" key="2">
    <source>
        <dbReference type="EMBL" id="GAH02388.1"/>
    </source>
</evidence>
<dbReference type="InterPro" id="IPR050066">
    <property type="entry name" value="UvrABC_protein_C"/>
</dbReference>
<dbReference type="GO" id="GO:0006974">
    <property type="term" value="P:DNA damage response"/>
    <property type="evidence" value="ECO:0007669"/>
    <property type="project" value="TreeGrafter"/>
</dbReference>
<dbReference type="GO" id="GO:0009381">
    <property type="term" value="F:excinuclease ABC activity"/>
    <property type="evidence" value="ECO:0007669"/>
    <property type="project" value="InterPro"/>
</dbReference>
<comment type="caution">
    <text evidence="2">The sequence shown here is derived from an EMBL/GenBank/DDBJ whole genome shotgun (WGS) entry which is preliminary data.</text>
</comment>
<dbReference type="Gene3D" id="1.10.150.20">
    <property type="entry name" value="5' to 3' exonuclease, C-terminal subdomain"/>
    <property type="match status" value="1"/>
</dbReference>
<dbReference type="AlphaFoldDB" id="X1E142"/>
<dbReference type="InterPro" id="IPR001162">
    <property type="entry name" value="UvrC_RNase_H_dom"/>
</dbReference>
<name>X1E142_9ZZZZ</name>
<dbReference type="Gene3D" id="3.30.420.340">
    <property type="entry name" value="UvrC, RNAse H endonuclease domain"/>
    <property type="match status" value="1"/>
</dbReference>
<feature type="non-terminal residue" evidence="2">
    <location>
        <position position="1"/>
    </location>
</feature>
<dbReference type="EMBL" id="BART01022921">
    <property type="protein sequence ID" value="GAH02388.1"/>
    <property type="molecule type" value="Genomic_DNA"/>
</dbReference>
<sequence>AGYSVLKELGIEGIPIIGLAKKFEEIFVPNEKNPIILPKNSNLLKIFQRVRDEAHRFAVKLHKKQREKRVKRSVLDDIKGIGPTTRNKLLKKFGSVNNIKQASLEDLAETVGKKLAGFILKELKK</sequence>
<reference evidence="2" key="1">
    <citation type="journal article" date="2014" name="Front. Microbiol.">
        <title>High frequency of phylogenetically diverse reductive dehalogenase-homologous genes in deep subseafloor sedimentary metagenomes.</title>
        <authorList>
            <person name="Kawai M."/>
            <person name="Futagami T."/>
            <person name="Toyoda A."/>
            <person name="Takaki Y."/>
            <person name="Nishi S."/>
            <person name="Hori S."/>
            <person name="Arai W."/>
            <person name="Tsubouchi T."/>
            <person name="Morono Y."/>
            <person name="Uchiyama I."/>
            <person name="Ito T."/>
            <person name="Fujiyama A."/>
            <person name="Inagaki F."/>
            <person name="Takami H."/>
        </authorList>
    </citation>
    <scope>NUCLEOTIDE SEQUENCE</scope>
    <source>
        <strain evidence="2">Expedition CK06-06</strain>
    </source>
</reference>
<dbReference type="InterPro" id="IPR038476">
    <property type="entry name" value="UvrC_RNase_H_dom_sf"/>
</dbReference>
<protein>
    <recommendedName>
        <fullName evidence="1">UvrC family homology region profile domain-containing protein</fullName>
    </recommendedName>
</protein>
<dbReference type="SUPFAM" id="SSF47781">
    <property type="entry name" value="RuvA domain 2-like"/>
    <property type="match status" value="1"/>
</dbReference>
<dbReference type="Pfam" id="PF08459">
    <property type="entry name" value="UvrC_RNaseH_dom"/>
    <property type="match status" value="1"/>
</dbReference>
<dbReference type="GO" id="GO:0009380">
    <property type="term" value="C:excinuclease repair complex"/>
    <property type="evidence" value="ECO:0007669"/>
    <property type="project" value="TreeGrafter"/>
</dbReference>
<accession>X1E142</accession>
<organism evidence="2">
    <name type="scientific">marine sediment metagenome</name>
    <dbReference type="NCBI Taxonomy" id="412755"/>
    <lineage>
        <taxon>unclassified sequences</taxon>
        <taxon>metagenomes</taxon>
        <taxon>ecological metagenomes</taxon>
    </lineage>
</organism>
<evidence type="ECO:0000259" key="1">
    <source>
        <dbReference type="Pfam" id="PF08459"/>
    </source>
</evidence>
<gene>
    <name evidence="2" type="ORF">S01H4_41854</name>
</gene>
<dbReference type="InterPro" id="IPR010994">
    <property type="entry name" value="RuvA_2-like"/>
</dbReference>
<dbReference type="Pfam" id="PF14520">
    <property type="entry name" value="HHH_5"/>
    <property type="match status" value="1"/>
</dbReference>
<dbReference type="PANTHER" id="PTHR30562">
    <property type="entry name" value="UVRC/OXIDOREDUCTASE"/>
    <property type="match status" value="1"/>
</dbReference>
<dbReference type="PANTHER" id="PTHR30562:SF1">
    <property type="entry name" value="UVRABC SYSTEM PROTEIN C"/>
    <property type="match status" value="1"/>
</dbReference>
<proteinExistence type="predicted"/>
<feature type="domain" description="UvrC family homology region profile" evidence="1">
    <location>
        <begin position="4"/>
        <end position="59"/>
    </location>
</feature>